<dbReference type="Proteomes" id="UP001185254">
    <property type="component" value="Unassembled WGS sequence"/>
</dbReference>
<proteinExistence type="predicted"/>
<reference evidence="1 2" key="1">
    <citation type="submission" date="2023-07" db="EMBL/GenBank/DDBJ databases">
        <title>Sorghum-associated microbial communities from plants grown in Nebraska, USA.</title>
        <authorList>
            <person name="Schachtman D."/>
        </authorList>
    </citation>
    <scope>NUCLEOTIDE SEQUENCE [LARGE SCALE GENOMIC DNA]</scope>
    <source>
        <strain evidence="1 2">DS1039</strain>
    </source>
</reference>
<evidence type="ECO:0000313" key="2">
    <source>
        <dbReference type="Proteomes" id="UP001185254"/>
    </source>
</evidence>
<dbReference type="EMBL" id="JAVDQN010000005">
    <property type="protein sequence ID" value="MDR6378581.1"/>
    <property type="molecule type" value="Genomic_DNA"/>
</dbReference>
<evidence type="ECO:0000313" key="1">
    <source>
        <dbReference type="EMBL" id="MDR6378581.1"/>
    </source>
</evidence>
<sequence length="98" mass="10354">MLGGTAERYQRELECDRELFEVIALDAQGVPQRRTIARHAANLLADASQKGGASEAAADGERRKPSCVKNAATLIVELASQPAAAPQKAKAGRNTKPA</sequence>
<protein>
    <submittedName>
        <fullName evidence="1">Uncharacterized protein</fullName>
    </submittedName>
</protein>
<comment type="caution">
    <text evidence="1">The sequence shown here is derived from an EMBL/GenBank/DDBJ whole genome shotgun (WGS) entry which is preliminary data.</text>
</comment>
<keyword evidence="2" id="KW-1185">Reference proteome</keyword>
<organism evidence="1 2">
    <name type="scientific">Paraburkholderia caledonica</name>
    <dbReference type="NCBI Taxonomy" id="134536"/>
    <lineage>
        <taxon>Bacteria</taxon>
        <taxon>Pseudomonadati</taxon>
        <taxon>Pseudomonadota</taxon>
        <taxon>Betaproteobacteria</taxon>
        <taxon>Burkholderiales</taxon>
        <taxon>Burkholderiaceae</taxon>
        <taxon>Paraburkholderia</taxon>
    </lineage>
</organism>
<gene>
    <name evidence="1" type="ORF">J2776_005302</name>
</gene>
<accession>A0ABU1L5V1</accession>
<name>A0ABU1L5V1_9BURK</name>